<sequence length="102" mass="12098">MALCQRGVTAREHRDQLRATMGTLVSDQTVRNQLRANNLRARRPVVRPPLLQRDRAARRDWCTHHLPWQRAQWSLVLFSNEPRFTLQFMTAENMCTDVQERD</sequence>
<dbReference type="InterPro" id="IPR002492">
    <property type="entry name" value="Transposase_Tc1-like"/>
</dbReference>
<keyword evidence="3" id="KW-1185">Reference proteome</keyword>
<reference evidence="2 3" key="1">
    <citation type="journal article" date="2023" name="Sci. Data">
        <title>Genome assembly of the Korean intertidal mud-creeper Batillaria attramentaria.</title>
        <authorList>
            <person name="Patra A.K."/>
            <person name="Ho P.T."/>
            <person name="Jun S."/>
            <person name="Lee S.J."/>
            <person name="Kim Y."/>
            <person name="Won Y.J."/>
        </authorList>
    </citation>
    <scope>NUCLEOTIDE SEQUENCE [LARGE SCALE GENOMIC DNA]</scope>
    <source>
        <strain evidence="2">Wonlab-2016</strain>
    </source>
</reference>
<gene>
    <name evidence="2" type="ORF">BaRGS_00020236</name>
</gene>
<feature type="domain" description="Transposase Tc1-like" evidence="1">
    <location>
        <begin position="6"/>
        <end position="66"/>
    </location>
</feature>
<dbReference type="EMBL" id="JACVVK020000150">
    <property type="protein sequence ID" value="KAK7488451.1"/>
    <property type="molecule type" value="Genomic_DNA"/>
</dbReference>
<dbReference type="Pfam" id="PF01498">
    <property type="entry name" value="HTH_Tnp_Tc3_2"/>
    <property type="match status" value="1"/>
</dbReference>
<name>A0ABD0KNF7_9CAEN</name>
<accession>A0ABD0KNF7</accession>
<organism evidence="2 3">
    <name type="scientific">Batillaria attramentaria</name>
    <dbReference type="NCBI Taxonomy" id="370345"/>
    <lineage>
        <taxon>Eukaryota</taxon>
        <taxon>Metazoa</taxon>
        <taxon>Spiralia</taxon>
        <taxon>Lophotrochozoa</taxon>
        <taxon>Mollusca</taxon>
        <taxon>Gastropoda</taxon>
        <taxon>Caenogastropoda</taxon>
        <taxon>Sorbeoconcha</taxon>
        <taxon>Cerithioidea</taxon>
        <taxon>Batillariidae</taxon>
        <taxon>Batillaria</taxon>
    </lineage>
</organism>
<proteinExistence type="predicted"/>
<dbReference type="AlphaFoldDB" id="A0ABD0KNF7"/>
<evidence type="ECO:0000313" key="3">
    <source>
        <dbReference type="Proteomes" id="UP001519460"/>
    </source>
</evidence>
<comment type="caution">
    <text evidence="2">The sequence shown here is derived from an EMBL/GenBank/DDBJ whole genome shotgun (WGS) entry which is preliminary data.</text>
</comment>
<evidence type="ECO:0000259" key="1">
    <source>
        <dbReference type="Pfam" id="PF01498"/>
    </source>
</evidence>
<dbReference type="Proteomes" id="UP001519460">
    <property type="component" value="Unassembled WGS sequence"/>
</dbReference>
<evidence type="ECO:0000313" key="2">
    <source>
        <dbReference type="EMBL" id="KAK7488451.1"/>
    </source>
</evidence>
<protein>
    <recommendedName>
        <fullName evidence="1">Transposase Tc1-like domain-containing protein</fullName>
    </recommendedName>
</protein>